<keyword evidence="3" id="KW-0812">Transmembrane</keyword>
<gene>
    <name evidence="7" type="ORF">RND81_05G118800</name>
</gene>
<keyword evidence="4" id="KW-0677">Repeat</keyword>
<evidence type="ECO:0000256" key="6">
    <source>
        <dbReference type="ARBA" id="ARBA00023136"/>
    </source>
</evidence>
<dbReference type="InterPro" id="IPR001611">
    <property type="entry name" value="Leu-rich_rpt"/>
</dbReference>
<dbReference type="Pfam" id="PF00560">
    <property type="entry name" value="LRR_1"/>
    <property type="match status" value="3"/>
</dbReference>
<dbReference type="FunFam" id="3.80.10.10:FF:000095">
    <property type="entry name" value="LRR receptor-like serine/threonine-protein kinase GSO1"/>
    <property type="match status" value="1"/>
</dbReference>
<keyword evidence="6" id="KW-0472">Membrane</keyword>
<evidence type="ECO:0000313" key="8">
    <source>
        <dbReference type="Proteomes" id="UP001443914"/>
    </source>
</evidence>
<evidence type="ECO:0000256" key="4">
    <source>
        <dbReference type="ARBA" id="ARBA00022737"/>
    </source>
</evidence>
<dbReference type="Proteomes" id="UP001443914">
    <property type="component" value="Unassembled WGS sequence"/>
</dbReference>
<dbReference type="InterPro" id="IPR032675">
    <property type="entry name" value="LRR_dom_sf"/>
</dbReference>
<comment type="subcellular location">
    <subcellularLocation>
        <location evidence="1">Membrane</location>
        <topology evidence="1">Single-pass membrane protein</topology>
    </subcellularLocation>
</comment>
<dbReference type="PRINTS" id="PR00019">
    <property type="entry name" value="LEURICHRPT"/>
</dbReference>
<dbReference type="EMBL" id="JBDFQZ010000005">
    <property type="protein sequence ID" value="KAK9725050.1"/>
    <property type="molecule type" value="Genomic_DNA"/>
</dbReference>
<name>A0AAW1KRS9_SAPOF</name>
<sequence>MTNLTWLGVGANQLVGVLPPSISNLSSLVLFEVVGNYFKRRLPPFTGLKFPQLQVLNLKANYFSGTLPISASNFTSLEEVMLGDNLFTGTVSLDFSNNQNLQWLDLSYNNLQGDMSFVSSLTNCSNLGVLVLNVNNFTGSIPKSIVNLSSILTDLWIGGNKIGVFPEGHRNLINLMYLDNDLTGKLPIDFGNLQYLELMNFSSNTVTGSIPDIYGNLSKVDLGGNKLEGIIPPSLGRCQYLLFLNLSHNLLDGTLPKELLGESAKFVELYLHQNNLQGSIPLEISMQINLVNFDVSINKLTGELPSGLGDCSALQFLNLERNFFDGSIPPSFTSLGSLDSLDLSYNKLEGRVPLKGAFANASVVSLIGNSGICGGIPELHLPRCADEAGIQKKKDTCLELLN</sequence>
<keyword evidence="5" id="KW-1133">Transmembrane helix</keyword>
<evidence type="ECO:0000256" key="3">
    <source>
        <dbReference type="ARBA" id="ARBA00022692"/>
    </source>
</evidence>
<evidence type="ECO:0000313" key="7">
    <source>
        <dbReference type="EMBL" id="KAK9725050.1"/>
    </source>
</evidence>
<dbReference type="PANTHER" id="PTHR48007:SF76">
    <property type="entry name" value="OS03G0145102 PROTEIN"/>
    <property type="match status" value="1"/>
</dbReference>
<organism evidence="7 8">
    <name type="scientific">Saponaria officinalis</name>
    <name type="common">Common soapwort</name>
    <name type="synonym">Lychnis saponaria</name>
    <dbReference type="NCBI Taxonomy" id="3572"/>
    <lineage>
        <taxon>Eukaryota</taxon>
        <taxon>Viridiplantae</taxon>
        <taxon>Streptophyta</taxon>
        <taxon>Embryophyta</taxon>
        <taxon>Tracheophyta</taxon>
        <taxon>Spermatophyta</taxon>
        <taxon>Magnoliopsida</taxon>
        <taxon>eudicotyledons</taxon>
        <taxon>Gunneridae</taxon>
        <taxon>Pentapetalae</taxon>
        <taxon>Caryophyllales</taxon>
        <taxon>Caryophyllaceae</taxon>
        <taxon>Caryophylleae</taxon>
        <taxon>Saponaria</taxon>
    </lineage>
</organism>
<dbReference type="InterPro" id="IPR046959">
    <property type="entry name" value="PRK1-6/SRF4-like"/>
</dbReference>
<keyword evidence="8" id="KW-1185">Reference proteome</keyword>
<protein>
    <submittedName>
        <fullName evidence="7">Uncharacterized protein</fullName>
    </submittedName>
</protein>
<dbReference type="AlphaFoldDB" id="A0AAW1KRS9"/>
<accession>A0AAW1KRS9</accession>
<dbReference type="GO" id="GO:0016020">
    <property type="term" value="C:membrane"/>
    <property type="evidence" value="ECO:0007669"/>
    <property type="project" value="UniProtKB-SubCell"/>
</dbReference>
<proteinExistence type="predicted"/>
<dbReference type="SUPFAM" id="SSF52058">
    <property type="entry name" value="L domain-like"/>
    <property type="match status" value="2"/>
</dbReference>
<reference evidence="7" key="1">
    <citation type="submission" date="2024-03" db="EMBL/GenBank/DDBJ databases">
        <title>WGS assembly of Saponaria officinalis var. Norfolk2.</title>
        <authorList>
            <person name="Jenkins J."/>
            <person name="Shu S."/>
            <person name="Grimwood J."/>
            <person name="Barry K."/>
            <person name="Goodstein D."/>
            <person name="Schmutz J."/>
            <person name="Leebens-Mack J."/>
            <person name="Osbourn A."/>
        </authorList>
    </citation>
    <scope>NUCLEOTIDE SEQUENCE [LARGE SCALE GENOMIC DNA]</scope>
    <source>
        <strain evidence="7">JIC</strain>
    </source>
</reference>
<evidence type="ECO:0000256" key="1">
    <source>
        <dbReference type="ARBA" id="ARBA00004167"/>
    </source>
</evidence>
<dbReference type="Gene3D" id="3.80.10.10">
    <property type="entry name" value="Ribonuclease Inhibitor"/>
    <property type="match status" value="1"/>
</dbReference>
<evidence type="ECO:0000256" key="5">
    <source>
        <dbReference type="ARBA" id="ARBA00022989"/>
    </source>
</evidence>
<comment type="caution">
    <text evidence="7">The sequence shown here is derived from an EMBL/GenBank/DDBJ whole genome shotgun (WGS) entry which is preliminary data.</text>
</comment>
<evidence type="ECO:0000256" key="2">
    <source>
        <dbReference type="ARBA" id="ARBA00022614"/>
    </source>
</evidence>
<keyword evidence="2" id="KW-0433">Leucine-rich repeat</keyword>
<dbReference type="PROSITE" id="PS51450">
    <property type="entry name" value="LRR"/>
    <property type="match status" value="1"/>
</dbReference>
<dbReference type="PANTHER" id="PTHR48007">
    <property type="entry name" value="LEUCINE-RICH REPEAT RECEPTOR-LIKE PROTEIN KINASE PXC1"/>
    <property type="match status" value="1"/>
</dbReference>